<protein>
    <recommendedName>
        <fullName evidence="4">HTH luxR-type domain-containing protein</fullName>
    </recommendedName>
</protein>
<dbReference type="PANTHER" id="PTHR44688:SF16">
    <property type="entry name" value="DNA-BINDING TRANSCRIPTIONAL ACTIVATOR DEVR_DOSR"/>
    <property type="match status" value="1"/>
</dbReference>
<dbReference type="AlphaFoldDB" id="A0A934TN36"/>
<evidence type="ECO:0000313" key="5">
    <source>
        <dbReference type="EMBL" id="MBK5928098.1"/>
    </source>
</evidence>
<dbReference type="SMART" id="SM00421">
    <property type="entry name" value="HTH_LUXR"/>
    <property type="match status" value="1"/>
</dbReference>
<dbReference type="PRINTS" id="PR00038">
    <property type="entry name" value="HTHLUXR"/>
</dbReference>
<proteinExistence type="predicted"/>
<keyword evidence="6" id="KW-1185">Reference proteome</keyword>
<dbReference type="SUPFAM" id="SSF46894">
    <property type="entry name" value="C-terminal effector domain of the bipartite response regulators"/>
    <property type="match status" value="1"/>
</dbReference>
<comment type="caution">
    <text evidence="5">The sequence shown here is derived from an EMBL/GenBank/DDBJ whole genome shotgun (WGS) entry which is preliminary data.</text>
</comment>
<evidence type="ECO:0000256" key="2">
    <source>
        <dbReference type="ARBA" id="ARBA00023125"/>
    </source>
</evidence>
<accession>A0A934TN36</accession>
<keyword evidence="2" id="KW-0238">DNA-binding</keyword>
<evidence type="ECO:0000256" key="1">
    <source>
        <dbReference type="ARBA" id="ARBA00023015"/>
    </source>
</evidence>
<dbReference type="EMBL" id="NHSD01000289">
    <property type="protein sequence ID" value="MBK5928098.1"/>
    <property type="molecule type" value="Genomic_DNA"/>
</dbReference>
<feature type="domain" description="HTH luxR-type" evidence="4">
    <location>
        <begin position="147"/>
        <end position="212"/>
    </location>
</feature>
<evidence type="ECO:0000256" key="3">
    <source>
        <dbReference type="ARBA" id="ARBA00023163"/>
    </source>
</evidence>
<dbReference type="InterPro" id="IPR016032">
    <property type="entry name" value="Sig_transdc_resp-reg_C-effctor"/>
</dbReference>
<evidence type="ECO:0000313" key="6">
    <source>
        <dbReference type="Proteomes" id="UP000706333"/>
    </source>
</evidence>
<dbReference type="CDD" id="cd06170">
    <property type="entry name" value="LuxR_C_like"/>
    <property type="match status" value="1"/>
</dbReference>
<dbReference type="Pfam" id="PF00196">
    <property type="entry name" value="GerE"/>
    <property type="match status" value="1"/>
</dbReference>
<dbReference type="PANTHER" id="PTHR44688">
    <property type="entry name" value="DNA-BINDING TRANSCRIPTIONAL ACTIVATOR DEVR_DOSR"/>
    <property type="match status" value="1"/>
</dbReference>
<sequence length="217" mass="24502">MRGMIVFLGDSNGFSDWILRIAEAEAPSMDVCRVDRLEDLPPTSGAKRFIIVADDMARDMLANPKGWIADHPGARWILAYRDEKMARQLLALRRRCDILASIGLLPMNLPVDQWTPMFRLALSGDCVVPARLLDTDALPDKPVHPRVDPLHASLTPREREVLALVSEGKRNKTIAHELSLTEHTIKLHLHHIMKKISVRNRTQAAQWFLTRQQGGTP</sequence>
<keyword evidence="1" id="KW-0805">Transcription regulation</keyword>
<dbReference type="InterPro" id="IPR036388">
    <property type="entry name" value="WH-like_DNA-bd_sf"/>
</dbReference>
<name>A0A934TN36_9RHOB</name>
<reference evidence="5" key="2">
    <citation type="journal article" date="2020" name="Microorganisms">
        <title>Osmotic Adaptation and Compatible Solute Biosynthesis of Phototrophic Bacteria as Revealed from Genome Analyses.</title>
        <authorList>
            <person name="Imhoff J.F."/>
            <person name="Rahn T."/>
            <person name="Kunzel S."/>
            <person name="Keller A."/>
            <person name="Neulinger S.C."/>
        </authorList>
    </citation>
    <scope>NUCLEOTIDE SEQUENCE</scope>
    <source>
        <strain evidence="5">LMG 28126</strain>
    </source>
</reference>
<dbReference type="InterPro" id="IPR000792">
    <property type="entry name" value="Tscrpt_reg_LuxR_C"/>
</dbReference>
<evidence type="ECO:0000259" key="4">
    <source>
        <dbReference type="PROSITE" id="PS50043"/>
    </source>
</evidence>
<keyword evidence="3" id="KW-0804">Transcription</keyword>
<reference evidence="5" key="1">
    <citation type="submission" date="2017-05" db="EMBL/GenBank/DDBJ databases">
        <authorList>
            <person name="Imhoff J.F."/>
            <person name="Rahn T."/>
            <person name="Kuenzel S."/>
            <person name="Neulinger S.C."/>
        </authorList>
    </citation>
    <scope>NUCLEOTIDE SEQUENCE</scope>
    <source>
        <strain evidence="5">LMG 28126</strain>
    </source>
</reference>
<dbReference type="Gene3D" id="1.10.10.10">
    <property type="entry name" value="Winged helix-like DNA-binding domain superfamily/Winged helix DNA-binding domain"/>
    <property type="match status" value="1"/>
</dbReference>
<dbReference type="PROSITE" id="PS00622">
    <property type="entry name" value="HTH_LUXR_1"/>
    <property type="match status" value="1"/>
</dbReference>
<dbReference type="Proteomes" id="UP000706333">
    <property type="component" value="Unassembled WGS sequence"/>
</dbReference>
<organism evidence="5 6">
    <name type="scientific">Rhodobaculum claviforme</name>
    <dbReference type="NCBI Taxonomy" id="1549854"/>
    <lineage>
        <taxon>Bacteria</taxon>
        <taxon>Pseudomonadati</taxon>
        <taxon>Pseudomonadota</taxon>
        <taxon>Alphaproteobacteria</taxon>
        <taxon>Rhodobacterales</taxon>
        <taxon>Paracoccaceae</taxon>
        <taxon>Rhodobaculum</taxon>
    </lineage>
</organism>
<dbReference type="GO" id="GO:0006355">
    <property type="term" value="P:regulation of DNA-templated transcription"/>
    <property type="evidence" value="ECO:0007669"/>
    <property type="project" value="InterPro"/>
</dbReference>
<dbReference type="GO" id="GO:0003677">
    <property type="term" value="F:DNA binding"/>
    <property type="evidence" value="ECO:0007669"/>
    <property type="project" value="UniProtKB-KW"/>
</dbReference>
<gene>
    <name evidence="5" type="ORF">CCR87_12295</name>
</gene>
<dbReference type="PROSITE" id="PS50043">
    <property type="entry name" value="HTH_LUXR_2"/>
    <property type="match status" value="1"/>
</dbReference>